<evidence type="ECO:0000313" key="3">
    <source>
        <dbReference type="Proteomes" id="UP000298663"/>
    </source>
</evidence>
<reference evidence="2 3" key="2">
    <citation type="journal article" date="2019" name="G3 (Bethesda)">
        <title>Hybrid Assembly of the Genome of the Entomopathogenic Nematode Steinernema carpocapsae Identifies the X-Chromosome.</title>
        <authorList>
            <person name="Serra L."/>
            <person name="Macchietto M."/>
            <person name="Macias-Munoz A."/>
            <person name="McGill C.J."/>
            <person name="Rodriguez I.M."/>
            <person name="Rodriguez B."/>
            <person name="Murad R."/>
            <person name="Mortazavi A."/>
        </authorList>
    </citation>
    <scope>NUCLEOTIDE SEQUENCE [LARGE SCALE GENOMIC DNA]</scope>
    <source>
        <strain evidence="2 3">ALL</strain>
    </source>
</reference>
<dbReference type="EMBL" id="AZBU02000010">
    <property type="protein sequence ID" value="TKR63305.1"/>
    <property type="molecule type" value="Genomic_DNA"/>
</dbReference>
<feature type="region of interest" description="Disordered" evidence="1">
    <location>
        <begin position="237"/>
        <end position="260"/>
    </location>
</feature>
<comment type="caution">
    <text evidence="2">The sequence shown here is derived from an EMBL/GenBank/DDBJ whole genome shotgun (WGS) entry which is preliminary data.</text>
</comment>
<dbReference type="Proteomes" id="UP000298663">
    <property type="component" value="Unassembled WGS sequence"/>
</dbReference>
<gene>
    <name evidence="2" type="ORF">L596_027150</name>
</gene>
<protein>
    <submittedName>
        <fullName evidence="2">Uncharacterized protein</fullName>
    </submittedName>
</protein>
<name>A0A4V5ZYD6_STECR</name>
<evidence type="ECO:0000313" key="2">
    <source>
        <dbReference type="EMBL" id="TKR63305.1"/>
    </source>
</evidence>
<accession>A0A4V5ZYD6</accession>
<evidence type="ECO:0000256" key="1">
    <source>
        <dbReference type="SAM" id="MobiDB-lite"/>
    </source>
</evidence>
<organism evidence="2 3">
    <name type="scientific">Steinernema carpocapsae</name>
    <name type="common">Entomopathogenic nematode</name>
    <dbReference type="NCBI Taxonomy" id="34508"/>
    <lineage>
        <taxon>Eukaryota</taxon>
        <taxon>Metazoa</taxon>
        <taxon>Ecdysozoa</taxon>
        <taxon>Nematoda</taxon>
        <taxon>Chromadorea</taxon>
        <taxon>Rhabditida</taxon>
        <taxon>Tylenchina</taxon>
        <taxon>Panagrolaimomorpha</taxon>
        <taxon>Strongyloidoidea</taxon>
        <taxon>Steinernematidae</taxon>
        <taxon>Steinernema</taxon>
    </lineage>
</organism>
<keyword evidence="3" id="KW-1185">Reference proteome</keyword>
<reference evidence="2 3" key="1">
    <citation type="journal article" date="2015" name="Genome Biol.">
        <title>Comparative genomics of Steinernema reveals deeply conserved gene regulatory networks.</title>
        <authorList>
            <person name="Dillman A.R."/>
            <person name="Macchietto M."/>
            <person name="Porter C.F."/>
            <person name="Rogers A."/>
            <person name="Williams B."/>
            <person name="Antoshechkin I."/>
            <person name="Lee M.M."/>
            <person name="Goodwin Z."/>
            <person name="Lu X."/>
            <person name="Lewis E.E."/>
            <person name="Goodrich-Blair H."/>
            <person name="Stock S.P."/>
            <person name="Adams B.J."/>
            <person name="Sternberg P.W."/>
            <person name="Mortazavi A."/>
        </authorList>
    </citation>
    <scope>NUCLEOTIDE SEQUENCE [LARGE SCALE GENOMIC DNA]</scope>
    <source>
        <strain evidence="2 3">ALL</strain>
    </source>
</reference>
<dbReference type="AlphaFoldDB" id="A0A4V5ZYD6"/>
<proteinExistence type="predicted"/>
<sequence>MFKPKMLQKVSPSLLSPLFERSRLESTVPAVRNKQSRHLFNPFPYTLLPENSIMDEHSSAVIQSMQRILNVDTLTRFGVNIITPGPNGDFKCIELLEHLIEMKKYVSLKLFKFAARILSDASEDRYGRSYFTTSRMDLLHVSVSIVSILKWKDWTLLYDSEELAAFYFAYAEKAIRCMEYNKHSNIENYTFVTTSLSHYFRCGYPKGLTVSEFNSELPYMLGQTIAMPMEHVTRTSHASFSRSHLSRRSMERSNPRTGFL</sequence>